<dbReference type="HAMAP" id="MF_00658">
    <property type="entry name" value="23SrRNA_methyltr_H"/>
    <property type="match status" value="1"/>
</dbReference>
<dbReference type="PIRSF" id="PIRSF004505">
    <property type="entry name" value="MT_bac"/>
    <property type="match status" value="1"/>
</dbReference>
<evidence type="ECO:0000256" key="3">
    <source>
        <dbReference type="ARBA" id="ARBA00022691"/>
    </source>
</evidence>
<dbReference type="CDD" id="cd18081">
    <property type="entry name" value="RlmH-like"/>
    <property type="match status" value="1"/>
</dbReference>
<evidence type="ECO:0000256" key="4">
    <source>
        <dbReference type="ARBA" id="ARBA00038303"/>
    </source>
</evidence>
<dbReference type="GO" id="GO:0008168">
    <property type="term" value="F:methyltransferase activity"/>
    <property type="evidence" value="ECO:0007669"/>
    <property type="project" value="UniProtKB-KW"/>
</dbReference>
<proteinExistence type="inferred from homology"/>
<organism evidence="6 7">
    <name type="scientific">Candidatus Phycosocius spiralis</name>
    <dbReference type="NCBI Taxonomy" id="2815099"/>
    <lineage>
        <taxon>Bacteria</taxon>
        <taxon>Pseudomonadati</taxon>
        <taxon>Pseudomonadota</taxon>
        <taxon>Alphaproteobacteria</taxon>
        <taxon>Caulobacterales</taxon>
        <taxon>Caulobacterales incertae sedis</taxon>
        <taxon>Candidatus Phycosocius</taxon>
    </lineage>
</organism>
<keyword evidence="7" id="KW-1185">Reference proteome</keyword>
<comment type="caution">
    <text evidence="5">Lacks conserved residue(s) required for the propagation of feature annotation.</text>
</comment>
<dbReference type="SUPFAM" id="SSF75217">
    <property type="entry name" value="alpha/beta knot"/>
    <property type="match status" value="1"/>
</dbReference>
<keyword evidence="1 5" id="KW-0489">Methyltransferase</keyword>
<dbReference type="Proteomes" id="UP001161064">
    <property type="component" value="Unassembled WGS sequence"/>
</dbReference>
<evidence type="ECO:0000256" key="1">
    <source>
        <dbReference type="ARBA" id="ARBA00022603"/>
    </source>
</evidence>
<comment type="function">
    <text evidence="5">Specifically methylates the pseudouridine at position 1915 (m3Psi1915) in 23S rRNA.</text>
</comment>
<dbReference type="GO" id="GO:0032259">
    <property type="term" value="P:methylation"/>
    <property type="evidence" value="ECO:0007669"/>
    <property type="project" value="UniProtKB-KW"/>
</dbReference>
<keyword evidence="5" id="KW-0963">Cytoplasm</keyword>
<accession>A0ABQ4PXM1</accession>
<comment type="subunit">
    <text evidence="5">Homodimer.</text>
</comment>
<feature type="binding site" evidence="5">
    <location>
        <position position="106"/>
    </location>
    <ligand>
        <name>S-adenosyl-L-methionine</name>
        <dbReference type="ChEBI" id="CHEBI:59789"/>
    </ligand>
</feature>
<dbReference type="RefSeq" id="WP_284360913.1">
    <property type="nucleotide sequence ID" value="NZ_BPFZ01000014.1"/>
</dbReference>
<comment type="subcellular location">
    <subcellularLocation>
        <location evidence="5">Cytoplasm</location>
    </subcellularLocation>
</comment>
<dbReference type="InterPro" id="IPR029026">
    <property type="entry name" value="tRNA_m1G_MTases_N"/>
</dbReference>
<evidence type="ECO:0000256" key="2">
    <source>
        <dbReference type="ARBA" id="ARBA00022679"/>
    </source>
</evidence>
<dbReference type="Gene3D" id="3.40.1280.10">
    <property type="match status" value="1"/>
</dbReference>
<keyword evidence="2 5" id="KW-0808">Transferase</keyword>
<comment type="caution">
    <text evidence="6">The sequence shown here is derived from an EMBL/GenBank/DDBJ whole genome shotgun (WGS) entry which is preliminary data.</text>
</comment>
<reference evidence="6" key="1">
    <citation type="submission" date="2021-05" db="EMBL/GenBank/DDBJ databases">
        <authorList>
            <person name="Tanabe Y."/>
        </authorList>
    </citation>
    <scope>NUCLEOTIDE SEQUENCE</scope>
    <source>
        <strain evidence="6">BOTRYCO-1</strain>
    </source>
</reference>
<dbReference type="PANTHER" id="PTHR33603:SF1">
    <property type="entry name" value="RIBOSOMAL RNA LARGE SUBUNIT METHYLTRANSFERASE H"/>
    <property type="match status" value="1"/>
</dbReference>
<gene>
    <name evidence="5 6" type="primary">rlmH</name>
    <name evidence="6" type="ORF">PsB1_1946</name>
</gene>
<evidence type="ECO:0000313" key="7">
    <source>
        <dbReference type="Proteomes" id="UP001161064"/>
    </source>
</evidence>
<comment type="catalytic activity">
    <reaction evidence="5">
        <text>pseudouridine(1915) in 23S rRNA + S-adenosyl-L-methionine = N(3)-methylpseudouridine(1915) in 23S rRNA + S-adenosyl-L-homocysteine + H(+)</text>
        <dbReference type="Rhea" id="RHEA:42752"/>
        <dbReference type="Rhea" id="RHEA-COMP:10221"/>
        <dbReference type="Rhea" id="RHEA-COMP:10222"/>
        <dbReference type="ChEBI" id="CHEBI:15378"/>
        <dbReference type="ChEBI" id="CHEBI:57856"/>
        <dbReference type="ChEBI" id="CHEBI:59789"/>
        <dbReference type="ChEBI" id="CHEBI:65314"/>
        <dbReference type="ChEBI" id="CHEBI:74486"/>
        <dbReference type="EC" id="2.1.1.177"/>
    </reaction>
</comment>
<dbReference type="PANTHER" id="PTHR33603">
    <property type="entry name" value="METHYLTRANSFERASE"/>
    <property type="match status" value="1"/>
</dbReference>
<dbReference type="EC" id="2.1.1.177" evidence="5"/>
<comment type="similarity">
    <text evidence="4 5">Belongs to the RNA methyltransferase RlmH family.</text>
</comment>
<name>A0ABQ4PXM1_9PROT</name>
<dbReference type="InterPro" id="IPR003742">
    <property type="entry name" value="RlmH-like"/>
</dbReference>
<dbReference type="EMBL" id="BPFZ01000014">
    <property type="protein sequence ID" value="GIU67792.1"/>
    <property type="molecule type" value="Genomic_DNA"/>
</dbReference>
<dbReference type="Pfam" id="PF02590">
    <property type="entry name" value="SPOUT_MTase"/>
    <property type="match status" value="1"/>
</dbReference>
<keyword evidence="5" id="KW-0698">rRNA processing</keyword>
<evidence type="ECO:0000313" key="6">
    <source>
        <dbReference type="EMBL" id="GIU67792.1"/>
    </source>
</evidence>
<protein>
    <recommendedName>
        <fullName evidence="5">Ribosomal RNA large subunit methyltransferase H</fullName>
        <ecNumber evidence="5">2.1.1.177</ecNumber>
    </recommendedName>
    <alternativeName>
        <fullName evidence="5">23S rRNA (pseudouridine1915-N3)-methyltransferase</fullName>
    </alternativeName>
    <alternativeName>
        <fullName evidence="5">23S rRNA m3Psi1915 methyltransferase</fullName>
    </alternativeName>
    <alternativeName>
        <fullName evidence="5">rRNA (pseudouridine-N3-)-methyltransferase RlmH</fullName>
    </alternativeName>
</protein>
<dbReference type="InterPro" id="IPR029028">
    <property type="entry name" value="Alpha/beta_knot_MTases"/>
</dbReference>
<feature type="binding site" evidence="5">
    <location>
        <position position="74"/>
    </location>
    <ligand>
        <name>S-adenosyl-L-methionine</name>
        <dbReference type="ChEBI" id="CHEBI:59789"/>
    </ligand>
</feature>
<keyword evidence="3 5" id="KW-0949">S-adenosyl-L-methionine</keyword>
<reference evidence="6" key="2">
    <citation type="journal article" date="2023" name="ISME Commun">
        <title>Characterization of a bloom-associated alphaproteobacterial lineage, 'Candidatus Phycosocius': insights into freshwater algal-bacterial interactions.</title>
        <authorList>
            <person name="Tanabe Y."/>
            <person name="Yamaguchi H."/>
            <person name="Yoshida M."/>
            <person name="Kai A."/>
            <person name="Okazaki Y."/>
        </authorList>
    </citation>
    <scope>NUCLEOTIDE SEQUENCE</scope>
    <source>
        <strain evidence="6">BOTRYCO-1</strain>
    </source>
</reference>
<evidence type="ECO:0000256" key="5">
    <source>
        <dbReference type="HAMAP-Rule" id="MF_00658"/>
    </source>
</evidence>
<sequence>MIVTLAAIGRLKASDPEQVMTKDWLSRAEGLGKPMGFRGVGLLEIDPKLRDPDRDKESACLLAALEPGTLIIALDEQGHSPGSVGFAHKLSGWRDAGHRQINLVIGGPDGHGQDLKNAATVTLAFGSWTWPHKLVRAMAAEQIYRAMTILAGTPYHRV</sequence>